<reference evidence="1 2" key="1">
    <citation type="journal article" date="2019" name="Int. J. Syst. Evol. Microbiol.">
        <title>The Global Catalogue of Microorganisms (GCM) 10K type strain sequencing project: providing services to taxonomists for standard genome sequencing and annotation.</title>
        <authorList>
            <consortium name="The Broad Institute Genomics Platform"/>
            <consortium name="The Broad Institute Genome Sequencing Center for Infectious Disease"/>
            <person name="Wu L."/>
            <person name="Ma J."/>
        </authorList>
    </citation>
    <scope>NUCLEOTIDE SEQUENCE [LARGE SCALE GENOMIC DNA]</scope>
    <source>
        <strain evidence="1 2">CGMCC 1.12563</strain>
    </source>
</reference>
<protein>
    <submittedName>
        <fullName evidence="1">Uncharacterized protein</fullName>
    </submittedName>
</protein>
<dbReference type="Proteomes" id="UP001597187">
    <property type="component" value="Unassembled WGS sequence"/>
</dbReference>
<dbReference type="AlphaFoldDB" id="A0ABD6B1P4"/>
<keyword evidence="2" id="KW-1185">Reference proteome</keyword>
<dbReference type="RefSeq" id="WP_250875634.1">
    <property type="nucleotide sequence ID" value="NZ_JALXFV010000010.1"/>
</dbReference>
<dbReference type="EMBL" id="JBHUDC010000010">
    <property type="protein sequence ID" value="MFD1515709.1"/>
    <property type="molecule type" value="Genomic_DNA"/>
</dbReference>
<comment type="caution">
    <text evidence="1">The sequence shown here is derived from an EMBL/GenBank/DDBJ whole genome shotgun (WGS) entry which is preliminary data.</text>
</comment>
<sequence length="71" mass="7902">MVRAREAWVLLPTALFSAAVAFVELALGGFPLTPEYLAARTSYNCYHLLGSAVIYTASRQWMANLRVRLRG</sequence>
<accession>A0ABD6B1P4</accession>
<gene>
    <name evidence="1" type="ORF">ACFSBT_20715</name>
</gene>
<organism evidence="1 2">
    <name type="scientific">Halomarina rubra</name>
    <dbReference type="NCBI Taxonomy" id="2071873"/>
    <lineage>
        <taxon>Archaea</taxon>
        <taxon>Methanobacteriati</taxon>
        <taxon>Methanobacteriota</taxon>
        <taxon>Stenosarchaea group</taxon>
        <taxon>Halobacteria</taxon>
        <taxon>Halobacteriales</taxon>
        <taxon>Natronomonadaceae</taxon>
        <taxon>Halomarina</taxon>
    </lineage>
</organism>
<proteinExistence type="predicted"/>
<evidence type="ECO:0000313" key="2">
    <source>
        <dbReference type="Proteomes" id="UP001597187"/>
    </source>
</evidence>
<name>A0ABD6B1P4_9EURY</name>
<evidence type="ECO:0000313" key="1">
    <source>
        <dbReference type="EMBL" id="MFD1515709.1"/>
    </source>
</evidence>